<dbReference type="InterPro" id="IPR000014">
    <property type="entry name" value="PAS"/>
</dbReference>
<dbReference type="OrthoDB" id="2521613at2"/>
<feature type="transmembrane region" description="Helical" evidence="8">
    <location>
        <begin position="328"/>
        <end position="350"/>
    </location>
</feature>
<keyword evidence="8" id="KW-0472">Membrane</keyword>
<sequence>MVGAKMDVPQQRSRRRTLAYISLGGVFLSFLVMASALIAHFLVGNRVDQIGSDARHIMELKAENLRDQIAQDINILMSLRSEVQYLSHTELSEFSPHQWAHHHVFRSVLTRNWHVYQLRLISEGGQEISRIDKHRSTGEIIETAAVDLINVNYRPYMDEMRRLNDGQVYLSTIDLNIERGQVEQPLRPTFRLATRLPLMYHGEKVYLIVNVEAEEVLKMVKLGFAAMPIELYLANNVGDWSYSEHPEQAWASQLQHQEGLASSHPEMFRLVQNNDMGEYLDRGDYWYWQRLIITHPEMGVFGVYGAYNFATILVEVPEETVWALRKNYFSWAFAWMLATILILGGGTYELTRRQRRNRHRFEEERFRNIFSSLSTGIVVVNREARIVMTNGAARDMFGYTEGELESQYIEVLVPKDVRTHHRS</sequence>
<keyword evidence="5" id="KW-0418">Kinase</keyword>
<comment type="caution">
    <text evidence="10">The sequence shown here is derived from an EMBL/GenBank/DDBJ whole genome shotgun (WGS) entry which is preliminary data.</text>
</comment>
<dbReference type="InterPro" id="IPR013767">
    <property type="entry name" value="PAS_fold"/>
</dbReference>
<dbReference type="Pfam" id="PF21623">
    <property type="entry name" value="HK_sensor_dom_bact"/>
    <property type="match status" value="1"/>
</dbReference>
<evidence type="ECO:0000259" key="9">
    <source>
        <dbReference type="PROSITE" id="PS50112"/>
    </source>
</evidence>
<evidence type="ECO:0000256" key="7">
    <source>
        <dbReference type="ARBA" id="ARBA00023012"/>
    </source>
</evidence>
<dbReference type="Pfam" id="PF00989">
    <property type="entry name" value="PAS"/>
    <property type="match status" value="1"/>
</dbReference>
<feature type="transmembrane region" description="Helical" evidence="8">
    <location>
        <begin position="20"/>
        <end position="43"/>
    </location>
</feature>
<keyword evidence="6" id="KW-0067">ATP-binding</keyword>
<dbReference type="GO" id="GO:0005524">
    <property type="term" value="F:ATP binding"/>
    <property type="evidence" value="ECO:0007669"/>
    <property type="project" value="UniProtKB-KW"/>
</dbReference>
<evidence type="ECO:0000256" key="1">
    <source>
        <dbReference type="ARBA" id="ARBA00004370"/>
    </source>
</evidence>
<accession>A0A501WGC0</accession>
<dbReference type="EMBL" id="VFRR01000077">
    <property type="protein sequence ID" value="TPE44596.1"/>
    <property type="molecule type" value="Genomic_DNA"/>
</dbReference>
<dbReference type="InterPro" id="IPR048760">
    <property type="entry name" value="VP0354-like_sensor_dom"/>
</dbReference>
<feature type="domain" description="PAS" evidence="9">
    <location>
        <begin position="362"/>
        <end position="423"/>
    </location>
</feature>
<dbReference type="CDD" id="cd00130">
    <property type="entry name" value="PAS"/>
    <property type="match status" value="1"/>
</dbReference>
<name>A0A501WGC0_9GAMM</name>
<dbReference type="NCBIfam" id="TIGR00229">
    <property type="entry name" value="sensory_box"/>
    <property type="match status" value="1"/>
</dbReference>
<dbReference type="InterPro" id="IPR035965">
    <property type="entry name" value="PAS-like_dom_sf"/>
</dbReference>
<comment type="subcellular location">
    <subcellularLocation>
        <location evidence="1">Membrane</location>
    </subcellularLocation>
</comment>
<keyword evidence="4" id="KW-0547">Nucleotide-binding</keyword>
<dbReference type="GO" id="GO:0016301">
    <property type="term" value="F:kinase activity"/>
    <property type="evidence" value="ECO:0007669"/>
    <property type="project" value="UniProtKB-KW"/>
</dbReference>
<dbReference type="Proteomes" id="UP000315901">
    <property type="component" value="Unassembled WGS sequence"/>
</dbReference>
<keyword evidence="7" id="KW-0902">Two-component regulatory system</keyword>
<gene>
    <name evidence="10" type="ORF">FJM67_16840</name>
</gene>
<dbReference type="Gene3D" id="3.30.450.20">
    <property type="entry name" value="PAS domain"/>
    <property type="match status" value="3"/>
</dbReference>
<keyword evidence="8" id="KW-1133">Transmembrane helix</keyword>
<evidence type="ECO:0000256" key="6">
    <source>
        <dbReference type="ARBA" id="ARBA00022840"/>
    </source>
</evidence>
<dbReference type="SMART" id="SM00091">
    <property type="entry name" value="PAS"/>
    <property type="match status" value="1"/>
</dbReference>
<evidence type="ECO:0000256" key="8">
    <source>
        <dbReference type="SAM" id="Phobius"/>
    </source>
</evidence>
<protein>
    <submittedName>
        <fullName evidence="10">PAS domain S-box protein</fullName>
    </submittedName>
</protein>
<keyword evidence="11" id="KW-1185">Reference proteome</keyword>
<evidence type="ECO:0000256" key="2">
    <source>
        <dbReference type="ARBA" id="ARBA00022553"/>
    </source>
</evidence>
<dbReference type="AlphaFoldDB" id="A0A501WGC0"/>
<dbReference type="GO" id="GO:0000160">
    <property type="term" value="P:phosphorelay signal transduction system"/>
    <property type="evidence" value="ECO:0007669"/>
    <property type="project" value="UniProtKB-KW"/>
</dbReference>
<organism evidence="10 11">
    <name type="scientific">Maribrevibacterium harenarium</name>
    <dbReference type="NCBI Taxonomy" id="2589817"/>
    <lineage>
        <taxon>Bacteria</taxon>
        <taxon>Pseudomonadati</taxon>
        <taxon>Pseudomonadota</taxon>
        <taxon>Gammaproteobacteria</taxon>
        <taxon>Oceanospirillales</taxon>
        <taxon>Oceanospirillaceae</taxon>
        <taxon>Maribrevibacterium</taxon>
    </lineage>
</organism>
<keyword evidence="2" id="KW-0597">Phosphoprotein</keyword>
<keyword evidence="3" id="KW-0808">Transferase</keyword>
<evidence type="ECO:0000313" key="11">
    <source>
        <dbReference type="Proteomes" id="UP000315901"/>
    </source>
</evidence>
<dbReference type="SUPFAM" id="SSF55785">
    <property type="entry name" value="PYP-like sensor domain (PAS domain)"/>
    <property type="match status" value="1"/>
</dbReference>
<reference evidence="10 11" key="1">
    <citation type="submission" date="2019-06" db="EMBL/GenBank/DDBJ databases">
        <title>A novel bacterium of genus Marinomonas, isolated from coastal sand.</title>
        <authorList>
            <person name="Huang H."/>
            <person name="Mo K."/>
            <person name="Hu Y."/>
        </authorList>
    </citation>
    <scope>NUCLEOTIDE SEQUENCE [LARGE SCALE GENOMIC DNA]</scope>
    <source>
        <strain evidence="10 11">HB171799</strain>
    </source>
</reference>
<evidence type="ECO:0000256" key="5">
    <source>
        <dbReference type="ARBA" id="ARBA00022777"/>
    </source>
</evidence>
<evidence type="ECO:0000256" key="3">
    <source>
        <dbReference type="ARBA" id="ARBA00022679"/>
    </source>
</evidence>
<dbReference type="InterPro" id="IPR029151">
    <property type="entry name" value="Sensor-like_sf"/>
</dbReference>
<proteinExistence type="predicted"/>
<keyword evidence="8" id="KW-0812">Transmembrane</keyword>
<dbReference type="SUPFAM" id="SSF103190">
    <property type="entry name" value="Sensory domain-like"/>
    <property type="match status" value="2"/>
</dbReference>
<evidence type="ECO:0000313" key="10">
    <source>
        <dbReference type="EMBL" id="TPE44596.1"/>
    </source>
</evidence>
<dbReference type="GO" id="GO:0006355">
    <property type="term" value="P:regulation of DNA-templated transcription"/>
    <property type="evidence" value="ECO:0007669"/>
    <property type="project" value="InterPro"/>
</dbReference>
<dbReference type="PROSITE" id="PS50112">
    <property type="entry name" value="PAS"/>
    <property type="match status" value="1"/>
</dbReference>
<dbReference type="GO" id="GO:0016020">
    <property type="term" value="C:membrane"/>
    <property type="evidence" value="ECO:0007669"/>
    <property type="project" value="UniProtKB-SubCell"/>
</dbReference>
<evidence type="ECO:0000256" key="4">
    <source>
        <dbReference type="ARBA" id="ARBA00022741"/>
    </source>
</evidence>